<protein>
    <submittedName>
        <fullName evidence="3">Uncharacterized protein</fullName>
    </submittedName>
</protein>
<dbReference type="EMBL" id="AP019314">
    <property type="protein sequence ID" value="BBH41681.1"/>
    <property type="molecule type" value="Genomic_DNA"/>
</dbReference>
<sequence>MPKQISTLLNATTNWITVQPNSGVYNVVYDIWLNRTPIATGQPDGAEIMIWLNKRGNIQPNGSFTGTVSVNGTTWDMWVGNNNGVRVVSYVRTTGVTSVQNLNIKAFLDDAHSRDYVRSSWYLIAVEAGFEIWQNGVGLQSRSFSVLVE</sequence>
<dbReference type="Proteomes" id="UP000278152">
    <property type="component" value="Chromosome"/>
</dbReference>
<keyword evidence="2" id="KW-0624">Polysaccharide degradation</keyword>
<proteinExistence type="inferred from homology"/>
<dbReference type="KEGG" id="mvz:myaer102_42990"/>
<dbReference type="InterPro" id="IPR013320">
    <property type="entry name" value="ConA-like_dom_sf"/>
</dbReference>
<organism evidence="3 4">
    <name type="scientific">Microcystis viridis NIES-102</name>
    <dbReference type="NCBI Taxonomy" id="213615"/>
    <lineage>
        <taxon>Bacteria</taxon>
        <taxon>Bacillati</taxon>
        <taxon>Cyanobacteriota</taxon>
        <taxon>Cyanophyceae</taxon>
        <taxon>Oscillatoriophycideae</taxon>
        <taxon>Chroococcales</taxon>
        <taxon>Microcystaceae</taxon>
        <taxon>Microcystis</taxon>
    </lineage>
</organism>
<evidence type="ECO:0000313" key="4">
    <source>
        <dbReference type="Proteomes" id="UP000278152"/>
    </source>
</evidence>
<dbReference type="InterPro" id="IPR013319">
    <property type="entry name" value="GH11/12"/>
</dbReference>
<comment type="similarity">
    <text evidence="1 2">Belongs to the glycosyl hydrolase 12 (cellulase H) family.</text>
</comment>
<dbReference type="Gene3D" id="2.60.120.180">
    <property type="match status" value="1"/>
</dbReference>
<dbReference type="GO" id="GO:0008810">
    <property type="term" value="F:cellulase activity"/>
    <property type="evidence" value="ECO:0007669"/>
    <property type="project" value="InterPro"/>
</dbReference>
<name>A0A3G9JTX3_MICVR</name>
<evidence type="ECO:0000256" key="1">
    <source>
        <dbReference type="ARBA" id="ARBA00005519"/>
    </source>
</evidence>
<evidence type="ECO:0000313" key="3">
    <source>
        <dbReference type="EMBL" id="BBH41681.1"/>
    </source>
</evidence>
<dbReference type="GO" id="GO:0000272">
    <property type="term" value="P:polysaccharide catabolic process"/>
    <property type="evidence" value="ECO:0007669"/>
    <property type="project" value="UniProtKB-KW"/>
</dbReference>
<gene>
    <name evidence="3" type="ORF">myaer102_42990</name>
</gene>
<dbReference type="PANTHER" id="PTHR34002:SF9">
    <property type="entry name" value="XYLOGLUCAN-SPECIFIC ENDO-BETA-1,4-GLUCANASE A"/>
    <property type="match status" value="1"/>
</dbReference>
<evidence type="ECO:0000256" key="2">
    <source>
        <dbReference type="RuleBase" id="RU361163"/>
    </source>
</evidence>
<dbReference type="Pfam" id="PF01670">
    <property type="entry name" value="Glyco_hydro_12"/>
    <property type="match status" value="1"/>
</dbReference>
<keyword evidence="2" id="KW-0119">Carbohydrate metabolism</keyword>
<keyword evidence="2" id="KW-0326">Glycosidase</keyword>
<dbReference type="InterPro" id="IPR002594">
    <property type="entry name" value="GH12"/>
</dbReference>
<dbReference type="PANTHER" id="PTHR34002">
    <property type="entry name" value="BLR1656 PROTEIN"/>
    <property type="match status" value="1"/>
</dbReference>
<dbReference type="AlphaFoldDB" id="A0A3G9JTX3"/>
<accession>A0A3G9JTX3</accession>
<reference evidence="3 4" key="1">
    <citation type="submission" date="2018-11" db="EMBL/GenBank/DDBJ databases">
        <title>Complete genome sequence of Microcystis aeruginosa NIES-102.</title>
        <authorList>
            <person name="Yamaguchi H."/>
            <person name="Suzuki S."/>
            <person name="Kawachi M."/>
        </authorList>
    </citation>
    <scope>NUCLEOTIDE SEQUENCE [LARGE SCALE GENOMIC DNA]</scope>
    <source>
        <strain evidence="3 4">NIES-102</strain>
    </source>
</reference>
<dbReference type="SUPFAM" id="SSF49899">
    <property type="entry name" value="Concanavalin A-like lectins/glucanases"/>
    <property type="match status" value="1"/>
</dbReference>
<keyword evidence="2" id="KW-0378">Hydrolase</keyword>